<organism evidence="4 5">
    <name type="scientific">Albugo candida</name>
    <dbReference type="NCBI Taxonomy" id="65357"/>
    <lineage>
        <taxon>Eukaryota</taxon>
        <taxon>Sar</taxon>
        <taxon>Stramenopiles</taxon>
        <taxon>Oomycota</taxon>
        <taxon>Peronosporomycetes</taxon>
        <taxon>Albuginales</taxon>
        <taxon>Albuginaceae</taxon>
        <taxon>Albugo</taxon>
    </lineage>
</organism>
<dbReference type="GO" id="GO:0006412">
    <property type="term" value="P:translation"/>
    <property type="evidence" value="ECO:0007669"/>
    <property type="project" value="InterPro"/>
</dbReference>
<accession>A0A024GVL3</accession>
<keyword evidence="3" id="KW-0687">Ribonucleoprotein</keyword>
<comment type="similarity">
    <text evidence="1">Belongs to the eukaryotic ribosomal protein eL43 family.</text>
</comment>
<dbReference type="InParanoid" id="A0A024GVL3"/>
<evidence type="ECO:0000313" key="5">
    <source>
        <dbReference type="Proteomes" id="UP000053237"/>
    </source>
</evidence>
<evidence type="ECO:0000256" key="1">
    <source>
        <dbReference type="ARBA" id="ARBA00008672"/>
    </source>
</evidence>
<reference evidence="4 5" key="1">
    <citation type="submission" date="2012-05" db="EMBL/GenBank/DDBJ databases">
        <title>Recombination and specialization in a pathogen metapopulation.</title>
        <authorList>
            <person name="Gardiner A."/>
            <person name="Kemen E."/>
            <person name="Schultz-Larsen T."/>
            <person name="MacLean D."/>
            <person name="Van Oosterhout C."/>
            <person name="Jones J.D.G."/>
        </authorList>
    </citation>
    <scope>NUCLEOTIDE SEQUENCE [LARGE SCALE GENOMIC DNA]</scope>
    <source>
        <strain evidence="4 5">Ac Nc2</strain>
    </source>
</reference>
<dbReference type="PANTHER" id="PTHR48132">
    <property type="entry name" value="ZGC:171772"/>
    <property type="match status" value="1"/>
</dbReference>
<comment type="caution">
    <text evidence="4">The sequence shown here is derived from an EMBL/GenBank/DDBJ whole genome shotgun (WGS) entry which is preliminary data.</text>
</comment>
<dbReference type="GO" id="GO:0003735">
    <property type="term" value="F:structural constituent of ribosome"/>
    <property type="evidence" value="ECO:0007669"/>
    <property type="project" value="InterPro"/>
</dbReference>
<dbReference type="STRING" id="65357.A0A024GVL3"/>
<dbReference type="AlphaFoldDB" id="A0A024GVL3"/>
<sequence length="100" mass="11353">MIEISQHSKYNCPFCGKDSVKRTVTGIWNCKACHKTMAGGAYVLNINSIQIYRFFSLPHFISLLHALVRWNKKCAAEYGASLLVILTFSSSEWAKEHADR</sequence>
<evidence type="ECO:0000256" key="3">
    <source>
        <dbReference type="ARBA" id="ARBA00023274"/>
    </source>
</evidence>
<dbReference type="InterPro" id="IPR011332">
    <property type="entry name" value="Ribosomal_zn-bd"/>
</dbReference>
<keyword evidence="2" id="KW-0689">Ribosomal protein</keyword>
<dbReference type="SUPFAM" id="SSF57829">
    <property type="entry name" value="Zn-binding ribosomal proteins"/>
    <property type="match status" value="1"/>
</dbReference>
<dbReference type="PANTHER" id="PTHR48132:SF3">
    <property type="entry name" value="SIMILAR TO 60S RIBOSOMAL PROTEIN L37A"/>
    <property type="match status" value="1"/>
</dbReference>
<name>A0A024GVL3_9STRA</name>
<evidence type="ECO:0000313" key="4">
    <source>
        <dbReference type="EMBL" id="CCI50418.1"/>
    </source>
</evidence>
<dbReference type="GO" id="GO:0005840">
    <property type="term" value="C:ribosome"/>
    <property type="evidence" value="ECO:0007669"/>
    <property type="project" value="UniProtKB-KW"/>
</dbReference>
<dbReference type="GO" id="GO:1990904">
    <property type="term" value="C:ribonucleoprotein complex"/>
    <property type="evidence" value="ECO:0007669"/>
    <property type="project" value="UniProtKB-KW"/>
</dbReference>
<dbReference type="EMBL" id="CAIX01000489">
    <property type="protein sequence ID" value="CCI50418.1"/>
    <property type="molecule type" value="Genomic_DNA"/>
</dbReference>
<dbReference type="Proteomes" id="UP000053237">
    <property type="component" value="Unassembled WGS sequence"/>
</dbReference>
<protein>
    <submittedName>
        <fullName evidence="4">Uncharacterized protein</fullName>
    </submittedName>
</protein>
<evidence type="ECO:0000256" key="2">
    <source>
        <dbReference type="ARBA" id="ARBA00022980"/>
    </source>
</evidence>
<keyword evidence="5" id="KW-1185">Reference proteome</keyword>
<dbReference type="OrthoDB" id="10258345at2759"/>
<gene>
    <name evidence="4" type="ORF">BN9_121470</name>
</gene>
<dbReference type="Gene3D" id="2.20.25.30">
    <property type="match status" value="1"/>
</dbReference>
<dbReference type="InterPro" id="IPR002674">
    <property type="entry name" value="Ribosomal_eL43"/>
</dbReference>
<dbReference type="InterPro" id="IPR011331">
    <property type="entry name" value="Ribosomal_eL37/eL43"/>
</dbReference>
<dbReference type="Pfam" id="PF01780">
    <property type="entry name" value="Ribosomal_L37ae"/>
    <property type="match status" value="1"/>
</dbReference>
<proteinExistence type="inferred from homology"/>